<dbReference type="Proteomes" id="UP000012174">
    <property type="component" value="Unassembled WGS sequence"/>
</dbReference>
<dbReference type="InterPro" id="IPR012337">
    <property type="entry name" value="RNaseH-like_sf"/>
</dbReference>
<dbReference type="KEGG" id="ela:UCREL1_8277"/>
<evidence type="ECO:0000259" key="1">
    <source>
        <dbReference type="Pfam" id="PF01612"/>
    </source>
</evidence>
<dbReference type="AlphaFoldDB" id="M7SK88"/>
<evidence type="ECO:0000313" key="2">
    <source>
        <dbReference type="EMBL" id="EMR64753.1"/>
    </source>
</evidence>
<organism evidence="2 3">
    <name type="scientific">Eutypa lata (strain UCR-EL1)</name>
    <name type="common">Grapevine dieback disease fungus</name>
    <name type="synonym">Eutypa armeniacae</name>
    <dbReference type="NCBI Taxonomy" id="1287681"/>
    <lineage>
        <taxon>Eukaryota</taxon>
        <taxon>Fungi</taxon>
        <taxon>Dikarya</taxon>
        <taxon>Ascomycota</taxon>
        <taxon>Pezizomycotina</taxon>
        <taxon>Sordariomycetes</taxon>
        <taxon>Xylariomycetidae</taxon>
        <taxon>Xylariales</taxon>
        <taxon>Diatrypaceae</taxon>
        <taxon>Eutypa</taxon>
    </lineage>
</organism>
<dbReference type="InterPro" id="IPR036397">
    <property type="entry name" value="RNaseH_sf"/>
</dbReference>
<dbReference type="HOGENOM" id="CLU_061834_1_1_1"/>
<proteinExistence type="predicted"/>
<dbReference type="OMA" id="GSHEVFN"/>
<protein>
    <submittedName>
        <fullName evidence="2">Putative 3-5 exonuclease protein</fullName>
    </submittedName>
</protein>
<feature type="domain" description="3'-5' exonuclease" evidence="1">
    <location>
        <begin position="11"/>
        <end position="212"/>
    </location>
</feature>
<dbReference type="PANTHER" id="PTHR43040">
    <property type="entry name" value="RIBONUCLEASE D"/>
    <property type="match status" value="1"/>
</dbReference>
<dbReference type="OrthoDB" id="26838at2759"/>
<dbReference type="Gene3D" id="3.30.420.10">
    <property type="entry name" value="Ribonuclease H-like superfamily/Ribonuclease H"/>
    <property type="match status" value="1"/>
</dbReference>
<sequence length="253" mass="28389">MDVATGNNGLVDTKTAVAEIVDSLDGLPTVPPSLYIDLEGEHLSRHGTLDILQLHVLPSDQTYLIDIKVLGHNAFNTPGTCGLTFKDLLESPDIPTVFFDVRRDSDALYSHFQIKLAGVQDLQLMELATRPFASKKFVCGLGKCVERDVPMTFPEMTAWKADKEKGVSLFDPKRGGSYKVFSERPLRKEIQEYCIQDAKYLPHLWSNYDKKLTPTWKINVCEATKARVAESQTQSFDPDGKHMAMAPVGWQWL</sequence>
<dbReference type="Pfam" id="PF01612">
    <property type="entry name" value="DNA_pol_A_exo1"/>
    <property type="match status" value="1"/>
</dbReference>
<dbReference type="EMBL" id="KB707010">
    <property type="protein sequence ID" value="EMR64753.1"/>
    <property type="molecule type" value="Genomic_DNA"/>
</dbReference>
<dbReference type="GO" id="GO:0006139">
    <property type="term" value="P:nucleobase-containing compound metabolic process"/>
    <property type="evidence" value="ECO:0007669"/>
    <property type="project" value="InterPro"/>
</dbReference>
<name>M7SK88_EUTLA</name>
<dbReference type="eggNOG" id="ENOG502S8YH">
    <property type="taxonomic scope" value="Eukaryota"/>
</dbReference>
<keyword evidence="3" id="KW-1185">Reference proteome</keyword>
<keyword evidence="2" id="KW-0269">Exonuclease</keyword>
<dbReference type="GO" id="GO:0008408">
    <property type="term" value="F:3'-5' exonuclease activity"/>
    <property type="evidence" value="ECO:0007669"/>
    <property type="project" value="InterPro"/>
</dbReference>
<keyword evidence="2" id="KW-0540">Nuclease</keyword>
<reference evidence="3" key="1">
    <citation type="journal article" date="2013" name="Genome Announc.">
        <title>Draft genome sequence of the grapevine dieback fungus Eutypa lata UCR-EL1.</title>
        <authorList>
            <person name="Blanco-Ulate B."/>
            <person name="Rolshausen P.E."/>
            <person name="Cantu D."/>
        </authorList>
    </citation>
    <scope>NUCLEOTIDE SEQUENCE [LARGE SCALE GENOMIC DNA]</scope>
    <source>
        <strain evidence="3">UCR-EL1</strain>
    </source>
</reference>
<keyword evidence="2" id="KW-0378">Hydrolase</keyword>
<gene>
    <name evidence="2" type="ORF">UCREL1_8277</name>
</gene>
<dbReference type="InterPro" id="IPR002562">
    <property type="entry name" value="3'-5'_exonuclease_dom"/>
</dbReference>
<dbReference type="PANTHER" id="PTHR43040:SF1">
    <property type="entry name" value="RIBONUCLEASE D"/>
    <property type="match status" value="1"/>
</dbReference>
<dbReference type="GO" id="GO:0003676">
    <property type="term" value="F:nucleic acid binding"/>
    <property type="evidence" value="ECO:0007669"/>
    <property type="project" value="InterPro"/>
</dbReference>
<accession>M7SK88</accession>
<evidence type="ECO:0000313" key="3">
    <source>
        <dbReference type="Proteomes" id="UP000012174"/>
    </source>
</evidence>
<dbReference type="SUPFAM" id="SSF53098">
    <property type="entry name" value="Ribonuclease H-like"/>
    <property type="match status" value="1"/>
</dbReference>